<name>A0A7X0F9H6_9HYPH</name>
<keyword evidence="4 9" id="KW-0808">Transferase</keyword>
<dbReference type="PANTHER" id="PTHR30118">
    <property type="entry name" value="HTH-TYPE TRANSCRIPTIONAL REGULATOR LEUO-RELATED"/>
    <property type="match status" value="1"/>
</dbReference>
<dbReference type="InterPro" id="IPR036320">
    <property type="entry name" value="Glycosyl_Trfase_fam3_N_dom_sf"/>
</dbReference>
<evidence type="ECO:0000313" key="9">
    <source>
        <dbReference type="EMBL" id="MBB6355592.1"/>
    </source>
</evidence>
<evidence type="ECO:0000256" key="6">
    <source>
        <dbReference type="ARBA" id="ARBA00023125"/>
    </source>
</evidence>
<keyword evidence="7" id="KW-0804">Transcription</keyword>
<dbReference type="GO" id="GO:0003677">
    <property type="term" value="F:DNA binding"/>
    <property type="evidence" value="ECO:0007669"/>
    <property type="project" value="UniProtKB-KW"/>
</dbReference>
<dbReference type="InterPro" id="IPR000847">
    <property type="entry name" value="LysR_HTH_N"/>
</dbReference>
<sequence>MDRTDAHETRPPAEARGAVAEPRLGQLRLLVALDALLVEGSVGKAAARMGLGAPAMSRLLKQIRELYGDPILVRTARGMTPTPFAETLRLRLRAVAAETEDLIAPRREAAEKARTETNGWNQTTIIDAPPLAMRPSLYLEDEPFPEDFARRLRSIGKDAAPRQRLARHIATIGAGVGGARPLTLDEADDAFSLLLEGEADPIQVGALLVVLQYRGLTAIELAGLTRASRRHLGCPVHPGLADLDWPAYVSPRSRSAPWFLQAARLVADAGHRVLLHGNSGGGATPNALDMAAGALGISVVASIAEANDALQQRRIGYLPLAAMSPQLHRLLGIYNLLEMRSPLSAVVHLLNPLTAGASLIAAFRPSYRDLHRDAAALLGWPKLGILGNSRDVAQATPFRTTTMYTLDDGSPGEVIIPSHRRPRAELPTGLTSFEYWRAVWLGQARDEAAERTVVDTAAAALLTLDSKTNFADARSKAGELWRLRLSQ</sequence>
<keyword evidence="6" id="KW-0238">DNA-binding</keyword>
<reference evidence="9 10" key="1">
    <citation type="submission" date="2020-08" db="EMBL/GenBank/DDBJ databases">
        <title>Genomic Encyclopedia of Type Strains, Phase IV (KMG-IV): sequencing the most valuable type-strain genomes for metagenomic binning, comparative biology and taxonomic classification.</title>
        <authorList>
            <person name="Goeker M."/>
        </authorList>
    </citation>
    <scope>NUCLEOTIDE SEQUENCE [LARGE SCALE GENOMIC DNA]</scope>
    <source>
        <strain evidence="9 10">DSM 7051</strain>
    </source>
</reference>
<dbReference type="InterPro" id="IPR036388">
    <property type="entry name" value="WH-like_DNA-bd_sf"/>
</dbReference>
<evidence type="ECO:0000256" key="7">
    <source>
        <dbReference type="ARBA" id="ARBA00023163"/>
    </source>
</evidence>
<dbReference type="Proteomes" id="UP000536262">
    <property type="component" value="Unassembled WGS sequence"/>
</dbReference>
<keyword evidence="2" id="KW-0536">Nodulation</keyword>
<dbReference type="PROSITE" id="PS50931">
    <property type="entry name" value="HTH_LYSR"/>
    <property type="match status" value="1"/>
</dbReference>
<dbReference type="SUPFAM" id="SSF46785">
    <property type="entry name" value="Winged helix' DNA-binding domain"/>
    <property type="match status" value="1"/>
</dbReference>
<dbReference type="PANTHER" id="PTHR30118:SF15">
    <property type="entry name" value="TRANSCRIPTIONAL REGULATORY PROTEIN"/>
    <property type="match status" value="1"/>
</dbReference>
<dbReference type="Pfam" id="PF00126">
    <property type="entry name" value="HTH_1"/>
    <property type="match status" value="1"/>
</dbReference>
<dbReference type="InterPro" id="IPR017459">
    <property type="entry name" value="Glycosyl_Trfase_fam3_N_dom"/>
</dbReference>
<dbReference type="Gene3D" id="1.20.970.10">
    <property type="entry name" value="Transferase, Pyrimidine Nucleoside Phosphorylase, Chain C"/>
    <property type="match status" value="1"/>
</dbReference>
<dbReference type="InterPro" id="IPR050389">
    <property type="entry name" value="LysR-type_TF"/>
</dbReference>
<evidence type="ECO:0000256" key="2">
    <source>
        <dbReference type="ARBA" id="ARBA00022458"/>
    </source>
</evidence>
<comment type="caution">
    <text evidence="9">The sequence shown here is derived from an EMBL/GenBank/DDBJ whole genome shotgun (WGS) entry which is preliminary data.</text>
</comment>
<dbReference type="SUPFAM" id="SSF47648">
    <property type="entry name" value="Nucleoside phosphorylase/phosphoribosyltransferase N-terminal domain"/>
    <property type="match status" value="1"/>
</dbReference>
<evidence type="ECO:0000256" key="5">
    <source>
        <dbReference type="ARBA" id="ARBA00023015"/>
    </source>
</evidence>
<dbReference type="RefSeq" id="WP_184700042.1">
    <property type="nucleotide sequence ID" value="NZ_BAABEG010000001.1"/>
</dbReference>
<keyword evidence="3 9" id="KW-0328">Glycosyltransferase</keyword>
<dbReference type="SUPFAM" id="SSF52418">
    <property type="entry name" value="Nucleoside phosphorylase/phosphoribosyltransferase catalytic domain"/>
    <property type="match status" value="1"/>
</dbReference>
<keyword evidence="10" id="KW-1185">Reference proteome</keyword>
<evidence type="ECO:0000256" key="4">
    <source>
        <dbReference type="ARBA" id="ARBA00022679"/>
    </source>
</evidence>
<protein>
    <submittedName>
        <fullName evidence="9">Anthranilate phosphoribosyltransferase</fullName>
    </submittedName>
</protein>
<dbReference type="Pfam" id="PF02885">
    <property type="entry name" value="Glycos_trans_3N"/>
    <property type="match status" value="1"/>
</dbReference>
<dbReference type="Gene3D" id="3.40.1030.10">
    <property type="entry name" value="Nucleoside phosphorylase/phosphoribosyltransferase catalytic domain"/>
    <property type="match status" value="1"/>
</dbReference>
<evidence type="ECO:0000256" key="3">
    <source>
        <dbReference type="ARBA" id="ARBA00022676"/>
    </source>
</evidence>
<keyword evidence="5" id="KW-0805">Transcription regulation</keyword>
<evidence type="ECO:0000313" key="10">
    <source>
        <dbReference type="Proteomes" id="UP000536262"/>
    </source>
</evidence>
<comment type="similarity">
    <text evidence="1">Belongs to the LysR transcriptional regulatory family.</text>
</comment>
<gene>
    <name evidence="9" type="ORF">GGR00_003396</name>
</gene>
<dbReference type="NCBIfam" id="NF006564">
    <property type="entry name" value="PRK09071.1"/>
    <property type="match status" value="1"/>
</dbReference>
<evidence type="ECO:0000256" key="1">
    <source>
        <dbReference type="ARBA" id="ARBA00009437"/>
    </source>
</evidence>
<proteinExistence type="inferred from homology"/>
<dbReference type="InterPro" id="IPR035902">
    <property type="entry name" value="Nuc_phospho_transferase"/>
</dbReference>
<organism evidence="9 10">
    <name type="scientific">Aminobacter aganoensis</name>
    <dbReference type="NCBI Taxonomy" id="83264"/>
    <lineage>
        <taxon>Bacteria</taxon>
        <taxon>Pseudomonadati</taxon>
        <taxon>Pseudomonadota</taxon>
        <taxon>Alphaproteobacteria</taxon>
        <taxon>Hyphomicrobiales</taxon>
        <taxon>Phyllobacteriaceae</taxon>
        <taxon>Aminobacter</taxon>
    </lineage>
</organism>
<dbReference type="GO" id="GO:0003700">
    <property type="term" value="F:DNA-binding transcription factor activity"/>
    <property type="evidence" value="ECO:0007669"/>
    <property type="project" value="InterPro"/>
</dbReference>
<dbReference type="EMBL" id="JACHOU010000008">
    <property type="protein sequence ID" value="MBB6355592.1"/>
    <property type="molecule type" value="Genomic_DNA"/>
</dbReference>
<dbReference type="GO" id="GO:0016757">
    <property type="term" value="F:glycosyltransferase activity"/>
    <property type="evidence" value="ECO:0007669"/>
    <property type="project" value="UniProtKB-KW"/>
</dbReference>
<evidence type="ECO:0000259" key="8">
    <source>
        <dbReference type="PROSITE" id="PS50931"/>
    </source>
</evidence>
<feature type="domain" description="HTH lysR-type" evidence="8">
    <location>
        <begin position="27"/>
        <end position="82"/>
    </location>
</feature>
<accession>A0A7X0F9H6</accession>
<dbReference type="Gene3D" id="1.10.10.10">
    <property type="entry name" value="Winged helix-like DNA-binding domain superfamily/Winged helix DNA-binding domain"/>
    <property type="match status" value="1"/>
</dbReference>
<dbReference type="InterPro" id="IPR036390">
    <property type="entry name" value="WH_DNA-bd_sf"/>
</dbReference>
<dbReference type="AlphaFoldDB" id="A0A7X0F9H6"/>